<dbReference type="GO" id="GO:0006974">
    <property type="term" value="P:DNA damage response"/>
    <property type="evidence" value="ECO:0007669"/>
    <property type="project" value="TreeGrafter"/>
</dbReference>
<comment type="subcellular location">
    <subcellularLocation>
        <location evidence="1">Nucleus</location>
    </subcellularLocation>
</comment>
<feature type="compositionally biased region" description="Basic and acidic residues" evidence="4">
    <location>
        <begin position="1025"/>
        <end position="1040"/>
    </location>
</feature>
<feature type="domain" description="Serine/threonine-protein phosphatase 4 regulatory subunit 3-like central" evidence="5">
    <location>
        <begin position="241"/>
        <end position="738"/>
    </location>
</feature>
<evidence type="ECO:0000259" key="5">
    <source>
        <dbReference type="Pfam" id="PF04802"/>
    </source>
</evidence>
<dbReference type="InterPro" id="IPR011993">
    <property type="entry name" value="PH-like_dom_sf"/>
</dbReference>
<dbReference type="GO" id="GO:0005654">
    <property type="term" value="C:nucleoplasm"/>
    <property type="evidence" value="ECO:0007669"/>
    <property type="project" value="TreeGrafter"/>
</dbReference>
<dbReference type="GO" id="GO:0030289">
    <property type="term" value="C:protein phosphatase 4 complex"/>
    <property type="evidence" value="ECO:0007669"/>
    <property type="project" value="TreeGrafter"/>
</dbReference>
<feature type="region of interest" description="Disordered" evidence="4">
    <location>
        <begin position="740"/>
        <end position="850"/>
    </location>
</feature>
<dbReference type="InterPro" id="IPR006887">
    <property type="entry name" value="P4R3-like_central_dom"/>
</dbReference>
<proteinExistence type="inferred from homology"/>
<feature type="domain" description="PP4R3 EVH1-like" evidence="6">
    <location>
        <begin position="137"/>
        <end position="173"/>
    </location>
</feature>
<comment type="similarity">
    <text evidence="2">Belongs to the SMEK family.</text>
</comment>
<feature type="compositionally biased region" description="Acidic residues" evidence="4">
    <location>
        <begin position="187"/>
        <end position="197"/>
    </location>
</feature>
<evidence type="ECO:0000256" key="1">
    <source>
        <dbReference type="ARBA" id="ARBA00004123"/>
    </source>
</evidence>
<organism evidence="7 8">
    <name type="scientific">Pristionchus entomophagus</name>
    <dbReference type="NCBI Taxonomy" id="358040"/>
    <lineage>
        <taxon>Eukaryota</taxon>
        <taxon>Metazoa</taxon>
        <taxon>Ecdysozoa</taxon>
        <taxon>Nematoda</taxon>
        <taxon>Chromadorea</taxon>
        <taxon>Rhabditida</taxon>
        <taxon>Rhabditina</taxon>
        <taxon>Diplogasteromorpha</taxon>
        <taxon>Diplogasteroidea</taxon>
        <taxon>Neodiplogasteridae</taxon>
        <taxon>Pristionchus</taxon>
    </lineage>
</organism>
<feature type="compositionally biased region" description="Acidic residues" evidence="4">
    <location>
        <begin position="782"/>
        <end position="794"/>
    </location>
</feature>
<evidence type="ECO:0000259" key="6">
    <source>
        <dbReference type="Pfam" id="PF22972"/>
    </source>
</evidence>
<accession>A0AAV5S7H1</accession>
<keyword evidence="3" id="KW-0539">Nucleus</keyword>
<evidence type="ECO:0000256" key="3">
    <source>
        <dbReference type="ARBA" id="ARBA00023242"/>
    </source>
</evidence>
<keyword evidence="8" id="KW-1185">Reference proteome</keyword>
<feature type="compositionally biased region" description="Acidic residues" evidence="4">
    <location>
        <begin position="926"/>
        <end position="938"/>
    </location>
</feature>
<dbReference type="Pfam" id="PF22972">
    <property type="entry name" value="EVH1_PP4R3"/>
    <property type="match status" value="1"/>
</dbReference>
<feature type="compositionally biased region" description="Low complexity" evidence="4">
    <location>
        <begin position="77"/>
        <end position="86"/>
    </location>
</feature>
<feature type="region of interest" description="Disordered" evidence="4">
    <location>
        <begin position="867"/>
        <end position="1054"/>
    </location>
</feature>
<feature type="compositionally biased region" description="Low complexity" evidence="4">
    <location>
        <begin position="951"/>
        <end position="970"/>
    </location>
</feature>
<sequence>METPSMASADCCPSFPSTSSASSSASASGGLTSSSSTSSLEELDELEDLCEASPSSSNSSSSLSPPSSPSPPDHHSPLSSGASSAASRRRKRSPSPPSLFSMHHHSSFHALSELAFASIAGPVNFHLDPLFDRCSTSSETLIVWSESDTTDLALSFQEKSGCEELWTRICEVQGKDPKECGVPISSNDDDGDGEESEGSSGGSDRGRGNSNSSSYSDGRKRAQMAEARESLPPFEMARLNEIELHLTNASSSGMMKEKLANAIENLDYIPKMCDVFKMCEDIENTRGLASLFQICRSMFMLNKNSIIELLLHEDHLKEVIGMLEYDPINKENPKHHREFLYEKAQFKEILPMNNEILREKIHQAYRVQYVQDVCLPAPSLFEENNLSVLNSYIFFLRVDIVTLVQENEELMGALFHDLVSAETSASRRRELSAFLKELCAMSGALQQTGPSSKEAFYKSLLQNDVLKAIEPTFRGKDDFTKQTMTEILHMVSEYNSQAVREFIIQQSKDKKDDDLLLNLLLKHIVTDRDPELSSATQMLQVMRMLLDPEHMAQKGEKNEFLHIFYSKCLPVFTSNLVEIVNGGTRPKKDDYHTAKKLSLVLRLLNFCVGHHALPMRTFIIRRDFMNKVLVLLNSRHHFLALYALKLLRSVIQQKDEFYYNYCTEKNVFEKVVECLVDNGRRNNLLNSSVIELFEYMRQVPFQEDMKPVIYHIVERHHETLKEHDYVKTFRDLKTRYDQHKNREEELKRQREEREEQGSSYNRNKEDERWKSREREMEKEEQWFDDDEDEEEEEKEKEKEEKRQERSKAPGPSPGRKSGAEPMFPKMKSAKQEEEESGVFGGGPKVLSSALGLGGLANAPKIVIKVLQSEGSRSRSPSPGSVPPREDEVSSSHEASSSPSGAAQKRPAPATSPSPTDGTVPKKGLVEYDDSDSDGETDEAAGSSTAGDDAVPSSSTGSPTTPEEAESAATAAGGGEGKRKRERRETEEDVSSTSGDDERDSAAAAAGGGDSAAAAASPASKKGRKRESTDSDDVSTKRIRVEDDDTTNPPTVDAK</sequence>
<feature type="compositionally biased region" description="Acidic residues" evidence="4">
    <location>
        <begin position="41"/>
        <end position="50"/>
    </location>
</feature>
<gene>
    <name evidence="7" type="ORF">PENTCL1PPCAC_585</name>
</gene>
<feature type="compositionally biased region" description="Basic and acidic residues" evidence="4">
    <location>
        <begin position="740"/>
        <end position="781"/>
    </location>
</feature>
<dbReference type="GO" id="GO:0072542">
    <property type="term" value="F:protein phosphatase activator activity"/>
    <property type="evidence" value="ECO:0007669"/>
    <property type="project" value="TreeGrafter"/>
</dbReference>
<feature type="compositionally biased region" description="Low complexity" evidence="4">
    <location>
        <begin position="51"/>
        <end position="65"/>
    </location>
</feature>
<feature type="compositionally biased region" description="Basic and acidic residues" evidence="4">
    <location>
        <begin position="795"/>
        <end position="807"/>
    </location>
</feature>
<protein>
    <recommendedName>
        <fullName evidence="9">Serine/threonine-protein phosphatase 4 regulatory subunit 3-like central domain-containing protein</fullName>
    </recommendedName>
</protein>
<dbReference type="AlphaFoldDB" id="A0AAV5S7H1"/>
<comment type="caution">
    <text evidence="7">The sequence shown here is derived from an EMBL/GenBank/DDBJ whole genome shotgun (WGS) entry which is preliminary data.</text>
</comment>
<feature type="compositionally biased region" description="Low complexity" evidence="4">
    <location>
        <begin position="1010"/>
        <end position="1019"/>
    </location>
</feature>
<dbReference type="Proteomes" id="UP001432027">
    <property type="component" value="Unassembled WGS sequence"/>
</dbReference>
<evidence type="ECO:0000313" key="8">
    <source>
        <dbReference type="Proteomes" id="UP001432027"/>
    </source>
</evidence>
<dbReference type="InterPro" id="IPR055236">
    <property type="entry name" value="EVH1_PP4R3"/>
</dbReference>
<dbReference type="SUPFAM" id="SSF48371">
    <property type="entry name" value="ARM repeat"/>
    <property type="match status" value="1"/>
</dbReference>
<reference evidence="7" key="1">
    <citation type="submission" date="2023-10" db="EMBL/GenBank/DDBJ databases">
        <title>Genome assembly of Pristionchus species.</title>
        <authorList>
            <person name="Yoshida K."/>
            <person name="Sommer R.J."/>
        </authorList>
    </citation>
    <scope>NUCLEOTIDE SEQUENCE</scope>
    <source>
        <strain evidence="7">RS0144</strain>
    </source>
</reference>
<feature type="compositionally biased region" description="Basic and acidic residues" evidence="4">
    <location>
        <begin position="975"/>
        <end position="985"/>
    </location>
</feature>
<dbReference type="PANTHER" id="PTHR23318">
    <property type="entry name" value="ATP SYNTHASE GAMMA-RELATED"/>
    <property type="match status" value="1"/>
</dbReference>
<feature type="compositionally biased region" description="Low complexity" evidence="4">
    <location>
        <begin position="891"/>
        <end position="902"/>
    </location>
</feature>
<dbReference type="Gene3D" id="2.30.29.30">
    <property type="entry name" value="Pleckstrin-homology domain (PH domain)/Phosphotyrosine-binding domain (PTB)"/>
    <property type="match status" value="1"/>
</dbReference>
<evidence type="ECO:0000256" key="4">
    <source>
        <dbReference type="SAM" id="MobiDB-lite"/>
    </source>
</evidence>
<evidence type="ECO:0008006" key="9">
    <source>
        <dbReference type="Google" id="ProtNLM"/>
    </source>
</evidence>
<evidence type="ECO:0000313" key="7">
    <source>
        <dbReference type="EMBL" id="GMS78410.1"/>
    </source>
</evidence>
<dbReference type="InterPro" id="IPR051137">
    <property type="entry name" value="PP4R3-like"/>
</dbReference>
<dbReference type="EMBL" id="BTSX01000001">
    <property type="protein sequence ID" value="GMS78410.1"/>
    <property type="molecule type" value="Genomic_DNA"/>
</dbReference>
<evidence type="ECO:0000256" key="2">
    <source>
        <dbReference type="ARBA" id="ARBA00008809"/>
    </source>
</evidence>
<feature type="compositionally biased region" description="Acidic residues" evidence="4">
    <location>
        <begin position="986"/>
        <end position="998"/>
    </location>
</feature>
<name>A0AAV5S7H1_9BILA</name>
<feature type="region of interest" description="Disordered" evidence="4">
    <location>
        <begin position="1"/>
        <end position="101"/>
    </location>
</feature>
<feature type="compositionally biased region" description="Low complexity" evidence="4">
    <location>
        <begin position="868"/>
        <end position="878"/>
    </location>
</feature>
<dbReference type="PANTHER" id="PTHR23318:SF0">
    <property type="entry name" value="SERINE_THREONINE-PROTEIN PHOSPHATASE 4 REGULATORY SUBUNIT 3"/>
    <property type="match status" value="1"/>
</dbReference>
<dbReference type="InterPro" id="IPR016024">
    <property type="entry name" value="ARM-type_fold"/>
</dbReference>
<feature type="region of interest" description="Disordered" evidence="4">
    <location>
        <begin position="177"/>
        <end position="226"/>
    </location>
</feature>
<feature type="compositionally biased region" description="Low complexity" evidence="4">
    <location>
        <begin position="17"/>
        <end position="40"/>
    </location>
</feature>
<dbReference type="Pfam" id="PF04802">
    <property type="entry name" value="PP4R3"/>
    <property type="match status" value="1"/>
</dbReference>